<evidence type="ECO:0000256" key="7">
    <source>
        <dbReference type="PROSITE-ProRule" id="PRU00473"/>
    </source>
</evidence>
<evidence type="ECO:0000256" key="9">
    <source>
        <dbReference type="SAM" id="Phobius"/>
    </source>
</evidence>
<evidence type="ECO:0000256" key="2">
    <source>
        <dbReference type="ARBA" id="ARBA00008914"/>
    </source>
</evidence>
<dbReference type="InterPro" id="IPR006665">
    <property type="entry name" value="OmpA-like"/>
</dbReference>
<keyword evidence="3" id="KW-1003">Cell membrane</keyword>
<dbReference type="CDD" id="cd07185">
    <property type="entry name" value="OmpA_C-like"/>
    <property type="match status" value="1"/>
</dbReference>
<feature type="region of interest" description="Disordered" evidence="8">
    <location>
        <begin position="68"/>
        <end position="95"/>
    </location>
</feature>
<dbReference type="EMBL" id="JBHSQI010000005">
    <property type="protein sequence ID" value="MFC6154116.1"/>
    <property type="molecule type" value="Genomic_DNA"/>
</dbReference>
<accession>A0ABW1QXC1</accession>
<keyword evidence="12" id="KW-1185">Reference proteome</keyword>
<comment type="subcellular location">
    <subcellularLocation>
        <location evidence="1">Cell membrane</location>
        <topology evidence="1">Single-pass membrane protein</topology>
    </subcellularLocation>
</comment>
<dbReference type="RefSeq" id="WP_128221686.1">
    <property type="nucleotide sequence ID" value="NZ_CP034929.1"/>
</dbReference>
<keyword evidence="5 9" id="KW-1133">Transmembrane helix</keyword>
<dbReference type="Proteomes" id="UP001596098">
    <property type="component" value="Unassembled WGS sequence"/>
</dbReference>
<keyword evidence="11" id="KW-0966">Cell projection</keyword>
<comment type="caution">
    <text evidence="11">The sequence shown here is derived from an EMBL/GenBank/DDBJ whole genome shotgun (WGS) entry which is preliminary data.</text>
</comment>
<feature type="compositionally biased region" description="Low complexity" evidence="8">
    <location>
        <begin position="68"/>
        <end position="78"/>
    </location>
</feature>
<dbReference type="InterPro" id="IPR050330">
    <property type="entry name" value="Bact_OuterMem_StrucFunc"/>
</dbReference>
<dbReference type="Pfam" id="PF00691">
    <property type="entry name" value="OmpA"/>
    <property type="match status" value="1"/>
</dbReference>
<keyword evidence="11" id="KW-0969">Cilium</keyword>
<name>A0ABW1QXC1_9ACTN</name>
<dbReference type="Pfam" id="PF13677">
    <property type="entry name" value="MotB_plug"/>
    <property type="match status" value="1"/>
</dbReference>
<evidence type="ECO:0000313" key="12">
    <source>
        <dbReference type="Proteomes" id="UP001596098"/>
    </source>
</evidence>
<dbReference type="InterPro" id="IPR036737">
    <property type="entry name" value="OmpA-like_sf"/>
</dbReference>
<sequence length="291" mass="32215">MARRKKREIEEEHENHERWMVTYADMVTLLMVLFIVMFAMGQTDKDRFDQLKAGLSAGFGQESVIRGGSSTLSSSGSTAIDAAAPGSGDSLDAAQQEAVTREVERQALLRTQRTHAEAEAEVTRLLAIRDDVRKRLEIEGLGEDVVTTIDRRGLVISLVSRHVVFEAHSAELTGRGAKVVRTLAKVLRPIPDDLEIDGHTNQVKVQPKYYATDWDLSSARAVTVLRYLQEDLGFKGERLTAAAFGHEKPLIDPKKAGSQRINKRVDIVVLSSSAAEIRAQLEQVAKERGEN</sequence>
<dbReference type="Gene3D" id="3.30.1330.60">
    <property type="entry name" value="OmpA-like domain"/>
    <property type="match status" value="1"/>
</dbReference>
<gene>
    <name evidence="11" type="ORF">ACFPWU_10655</name>
</gene>
<feature type="domain" description="OmpA-like" evidence="10">
    <location>
        <begin position="152"/>
        <end position="273"/>
    </location>
</feature>
<evidence type="ECO:0000256" key="6">
    <source>
        <dbReference type="ARBA" id="ARBA00023136"/>
    </source>
</evidence>
<proteinExistence type="inferred from homology"/>
<organism evidence="11 12">
    <name type="scientific">Nocardioides yefusunii</name>
    <dbReference type="NCBI Taxonomy" id="2500546"/>
    <lineage>
        <taxon>Bacteria</taxon>
        <taxon>Bacillati</taxon>
        <taxon>Actinomycetota</taxon>
        <taxon>Actinomycetes</taxon>
        <taxon>Propionibacteriales</taxon>
        <taxon>Nocardioidaceae</taxon>
        <taxon>Nocardioides</taxon>
    </lineage>
</organism>
<dbReference type="SUPFAM" id="SSF103088">
    <property type="entry name" value="OmpA-like"/>
    <property type="match status" value="1"/>
</dbReference>
<dbReference type="PANTHER" id="PTHR30329">
    <property type="entry name" value="STATOR ELEMENT OF FLAGELLAR MOTOR COMPLEX"/>
    <property type="match status" value="1"/>
</dbReference>
<evidence type="ECO:0000313" key="11">
    <source>
        <dbReference type="EMBL" id="MFC6154116.1"/>
    </source>
</evidence>
<dbReference type="PANTHER" id="PTHR30329:SF21">
    <property type="entry name" value="LIPOPROTEIN YIAD-RELATED"/>
    <property type="match status" value="1"/>
</dbReference>
<evidence type="ECO:0000256" key="1">
    <source>
        <dbReference type="ARBA" id="ARBA00004162"/>
    </source>
</evidence>
<reference evidence="12" key="1">
    <citation type="journal article" date="2019" name="Int. J. Syst. Evol. Microbiol.">
        <title>The Global Catalogue of Microorganisms (GCM) 10K type strain sequencing project: providing services to taxonomists for standard genome sequencing and annotation.</title>
        <authorList>
            <consortium name="The Broad Institute Genomics Platform"/>
            <consortium name="The Broad Institute Genome Sequencing Center for Infectious Disease"/>
            <person name="Wu L."/>
            <person name="Ma J."/>
        </authorList>
    </citation>
    <scope>NUCLEOTIDE SEQUENCE [LARGE SCALE GENOMIC DNA]</scope>
    <source>
        <strain evidence="12">DFY28</strain>
    </source>
</reference>
<evidence type="ECO:0000256" key="4">
    <source>
        <dbReference type="ARBA" id="ARBA00022692"/>
    </source>
</evidence>
<dbReference type="PROSITE" id="PS51123">
    <property type="entry name" value="OMPA_2"/>
    <property type="match status" value="1"/>
</dbReference>
<evidence type="ECO:0000256" key="8">
    <source>
        <dbReference type="SAM" id="MobiDB-lite"/>
    </source>
</evidence>
<keyword evidence="6 7" id="KW-0472">Membrane</keyword>
<keyword evidence="11" id="KW-0282">Flagellum</keyword>
<evidence type="ECO:0000256" key="3">
    <source>
        <dbReference type="ARBA" id="ARBA00022475"/>
    </source>
</evidence>
<keyword evidence="4 9" id="KW-0812">Transmembrane</keyword>
<evidence type="ECO:0000259" key="10">
    <source>
        <dbReference type="PROSITE" id="PS51123"/>
    </source>
</evidence>
<comment type="similarity">
    <text evidence="2">Belongs to the MotB family.</text>
</comment>
<protein>
    <submittedName>
        <fullName evidence="11">Flagellar motor protein MotB</fullName>
    </submittedName>
</protein>
<evidence type="ECO:0000256" key="5">
    <source>
        <dbReference type="ARBA" id="ARBA00022989"/>
    </source>
</evidence>
<feature type="transmembrane region" description="Helical" evidence="9">
    <location>
        <begin position="21"/>
        <end position="41"/>
    </location>
</feature>
<dbReference type="InterPro" id="IPR025713">
    <property type="entry name" value="MotB-like_N_dom"/>
</dbReference>